<sequence>MDGLPQRPEADASLPSPQRLDEERVLSKKPKHARRSLAPSAAASSSSSSTMVHPSAADRKRKQAAISASSEDGAAKRVRIAATDRDLVVTGTAQPSRYDMSQHVLAEVWQHIFSFVPPRSLGNLMCVNRLFHRYLDPASTFKVSAPDSDLPSSLPKQSPNTIWRASRRFHWPSMPSPLSGRSELDMWRLACSRSCQFCGCRADETDYAGDPLRWSRGPGNDTVSPVFQFFVASCGQCLAKNSIKEVDLLLSPSKPSFIAAGAPTVFVTADLNVVTRQIMRNSPIPTGVQLTKVFWPAQLESLQAELGDAKRFGTAAVEEWVKGLDSRGAKANRDASRWDNWYLSGGVRQMRKQSSSTQIIPSSDDRQVRQSQTGIQAAQSQGQDHTDSTTRADLSKLADKVINGQWDGGGSITGRNLATFVTQVLTCVRDQYHADSAKNNASSMRRLTLDDLRWIFTQKIAPLAKRPGVEVFSCNKCPTSKRYSLPSVIQHYCHKHSGKEANMSVHWKEEWTAELPFKPAPGAERQSLNNTNKGDAAHRELAYRTNISSNPHIEETGFRVHEAPARMSAQISAREIEARGGGTWETAHVRSRTVDSRHAVPESRSHVETYYVHREHEPHTREPPISYPYYPHMERQRQQAHAALEVRHASRQPWTTSYYNPPMSSAAAYHYAEPTRSHDRYGVVDVRNLPHEQYIERPVIYYGQRATPMPTISTIPAGSRIDTAPASRVYSEYPSRYQLVERVSRELELDIE</sequence>
<evidence type="ECO:0000256" key="1">
    <source>
        <dbReference type="SAM" id="MobiDB-lite"/>
    </source>
</evidence>
<dbReference type="HOGENOM" id="CLU_012623_0_0_1"/>
<reference evidence="3" key="1">
    <citation type="journal article" date="2013" name="Ind. Biotechnol.">
        <title>Comparative genomics analysis of Trichoderma reesei strains.</title>
        <authorList>
            <person name="Koike H."/>
            <person name="Aerts A."/>
            <person name="LaButti K."/>
            <person name="Grigoriev I.V."/>
            <person name="Baker S.E."/>
        </authorList>
    </citation>
    <scope>NUCLEOTIDE SEQUENCE [LARGE SCALE GENOMIC DNA]</scope>
    <source>
        <strain evidence="3">ATCC 56765 / BCRC 32924 / NRRL 11460 / Rut C-30</strain>
    </source>
</reference>
<feature type="region of interest" description="Disordered" evidence="1">
    <location>
        <begin position="1"/>
        <end position="77"/>
    </location>
</feature>
<accession>A0A024S9J4</accession>
<dbReference type="CDD" id="cd09917">
    <property type="entry name" value="F-box_SF"/>
    <property type="match status" value="1"/>
</dbReference>
<feature type="compositionally biased region" description="Polar residues" evidence="1">
    <location>
        <begin position="369"/>
        <end position="383"/>
    </location>
</feature>
<evidence type="ECO:0000313" key="2">
    <source>
        <dbReference type="EMBL" id="ETS01738.1"/>
    </source>
</evidence>
<feature type="region of interest" description="Disordered" evidence="1">
    <location>
        <begin position="352"/>
        <end position="390"/>
    </location>
</feature>
<feature type="compositionally biased region" description="Polar residues" evidence="1">
    <location>
        <begin position="352"/>
        <end position="361"/>
    </location>
</feature>
<proteinExistence type="predicted"/>
<organism evidence="2 3">
    <name type="scientific">Hypocrea jecorina (strain ATCC 56765 / BCRC 32924 / NRRL 11460 / Rut C-30)</name>
    <name type="common">Trichoderma reesei</name>
    <dbReference type="NCBI Taxonomy" id="1344414"/>
    <lineage>
        <taxon>Eukaryota</taxon>
        <taxon>Fungi</taxon>
        <taxon>Dikarya</taxon>
        <taxon>Ascomycota</taxon>
        <taxon>Pezizomycotina</taxon>
        <taxon>Sordariomycetes</taxon>
        <taxon>Hypocreomycetidae</taxon>
        <taxon>Hypocreales</taxon>
        <taxon>Hypocreaceae</taxon>
        <taxon>Trichoderma</taxon>
    </lineage>
</organism>
<feature type="compositionally biased region" description="Low complexity" evidence="1">
    <location>
        <begin position="36"/>
        <end position="55"/>
    </location>
</feature>
<dbReference type="EMBL" id="KI911147">
    <property type="protein sequence ID" value="ETS01738.1"/>
    <property type="molecule type" value="Genomic_DNA"/>
</dbReference>
<protein>
    <submittedName>
        <fullName evidence="2">Uncharacterized protein</fullName>
    </submittedName>
</protein>
<dbReference type="AlphaFoldDB" id="A0A024S9J4"/>
<dbReference type="InterPro" id="IPR036047">
    <property type="entry name" value="F-box-like_dom_sf"/>
</dbReference>
<dbReference type="Proteomes" id="UP000024376">
    <property type="component" value="Unassembled WGS sequence"/>
</dbReference>
<evidence type="ECO:0000313" key="3">
    <source>
        <dbReference type="Proteomes" id="UP000024376"/>
    </source>
</evidence>
<name>A0A024S9J4_HYPJR</name>
<dbReference type="OrthoDB" id="2322499at2759"/>
<gene>
    <name evidence="2" type="ORF">M419DRAFT_80212</name>
</gene>
<dbReference type="KEGG" id="trr:M419DRAFT_80212"/>
<dbReference type="SUPFAM" id="SSF81383">
    <property type="entry name" value="F-box domain"/>
    <property type="match status" value="1"/>
</dbReference>